<keyword evidence="2" id="KW-1185">Reference proteome</keyword>
<comment type="caution">
    <text evidence="1">The sequence shown here is derived from an EMBL/GenBank/DDBJ whole genome shotgun (WGS) entry which is preliminary data.</text>
</comment>
<dbReference type="AlphaFoldDB" id="A0A3E0U0F5"/>
<name>A0A3E0U0F5_9GAMM</name>
<reference evidence="2" key="1">
    <citation type="submission" date="2018-08" db="EMBL/GenBank/DDBJ databases">
        <title>Thalassotalea euphylliae genome.</title>
        <authorList>
            <person name="Summers S."/>
            <person name="Rice S.A."/>
            <person name="Freckelton M.L."/>
            <person name="Nedved B.T."/>
            <person name="Hadfield M.G."/>
        </authorList>
    </citation>
    <scope>NUCLEOTIDE SEQUENCE [LARGE SCALE GENOMIC DNA]</scope>
    <source>
        <strain evidence="2">H3</strain>
    </source>
</reference>
<protein>
    <submittedName>
        <fullName evidence="1">Uncharacterized protein</fullName>
    </submittedName>
</protein>
<accession>A0A3E0U0F5</accession>
<gene>
    <name evidence="1" type="ORF">DXX94_05560</name>
</gene>
<evidence type="ECO:0000313" key="2">
    <source>
        <dbReference type="Proteomes" id="UP000256899"/>
    </source>
</evidence>
<dbReference type="RefSeq" id="WP_116014412.1">
    <property type="nucleotide sequence ID" value="NZ_QUOT01000001.1"/>
</dbReference>
<organism evidence="1 2">
    <name type="scientific">Thalassotalea euphylliae</name>
    <dbReference type="NCBI Taxonomy" id="1655234"/>
    <lineage>
        <taxon>Bacteria</taxon>
        <taxon>Pseudomonadati</taxon>
        <taxon>Pseudomonadota</taxon>
        <taxon>Gammaproteobacteria</taxon>
        <taxon>Alteromonadales</taxon>
        <taxon>Colwelliaceae</taxon>
        <taxon>Thalassotalea</taxon>
    </lineage>
</organism>
<dbReference type="EMBL" id="QUOT01000001">
    <property type="protein sequence ID" value="REL30214.1"/>
    <property type="molecule type" value="Genomic_DNA"/>
</dbReference>
<evidence type="ECO:0000313" key="1">
    <source>
        <dbReference type="EMBL" id="REL30214.1"/>
    </source>
</evidence>
<sequence length="274" mass="31390">MKYIIGSGWWCSDKNSNENIAVDQKRVLHGDDAIRGQAFHELWYQSIVDNASPDKIIITDSCSPLKPTNLQDKPLIEFVSINENPGHSTNHTGKYSGWMRSVLMGLSYAVNCDCDYFVYVEQDVLLKGKGIIESEIQKMKKNMMFGKEKGLVQPLQQSFFILHRSHFERFLSRVYGIAAKDVKISPERKFAIASSWLLSALPECLFWQPNLNNVAAKVIHRIQTAILKLLGGYDTTKCGYGRSRPINFDDDYYYFQHGSQEELKSYFSVIKHND</sequence>
<dbReference type="Proteomes" id="UP000256899">
    <property type="component" value="Unassembled WGS sequence"/>
</dbReference>
<proteinExistence type="predicted"/>